<dbReference type="GO" id="GO:0044038">
    <property type="term" value="P:cell wall macromolecule biosynthetic process"/>
    <property type="evidence" value="ECO:0007669"/>
    <property type="project" value="TreeGrafter"/>
</dbReference>
<keyword evidence="4 6" id="KW-1133">Transmembrane helix</keyword>
<feature type="transmembrane region" description="Helical" evidence="6">
    <location>
        <begin position="304"/>
        <end position="324"/>
    </location>
</feature>
<comment type="caution">
    <text evidence="7">The sequence shown here is derived from an EMBL/GenBank/DDBJ whole genome shotgun (WGS) entry which is preliminary data.</text>
</comment>
<proteinExistence type="predicted"/>
<dbReference type="Proteomes" id="UP000228875">
    <property type="component" value="Unassembled WGS sequence"/>
</dbReference>
<dbReference type="AlphaFoldDB" id="A0A2M8DND3"/>
<evidence type="ECO:0000256" key="5">
    <source>
        <dbReference type="ARBA" id="ARBA00023136"/>
    </source>
</evidence>
<dbReference type="PANTHER" id="PTHR22926">
    <property type="entry name" value="PHOSPHO-N-ACETYLMURAMOYL-PENTAPEPTIDE-TRANSFERASE"/>
    <property type="match status" value="1"/>
</dbReference>
<dbReference type="GO" id="GO:0005886">
    <property type="term" value="C:plasma membrane"/>
    <property type="evidence" value="ECO:0007669"/>
    <property type="project" value="TreeGrafter"/>
</dbReference>
<gene>
    <name evidence="7" type="ORF">CO077_00805</name>
</gene>
<evidence type="ECO:0000256" key="2">
    <source>
        <dbReference type="ARBA" id="ARBA00022679"/>
    </source>
</evidence>
<protein>
    <recommendedName>
        <fullName evidence="9">Phospho-N-acetylmuramoyl-pentapeptide-transferase</fullName>
    </recommendedName>
</protein>
<keyword evidence="5 6" id="KW-0472">Membrane</keyword>
<evidence type="ECO:0000256" key="1">
    <source>
        <dbReference type="ARBA" id="ARBA00004141"/>
    </source>
</evidence>
<accession>A0A2M8DND3</accession>
<keyword evidence="3 6" id="KW-0812">Transmembrane</keyword>
<dbReference type="EMBL" id="PFTB01000018">
    <property type="protein sequence ID" value="PJB99610.1"/>
    <property type="molecule type" value="Genomic_DNA"/>
</dbReference>
<evidence type="ECO:0000256" key="4">
    <source>
        <dbReference type="ARBA" id="ARBA00022989"/>
    </source>
</evidence>
<keyword evidence="2" id="KW-0808">Transferase</keyword>
<evidence type="ECO:0000256" key="6">
    <source>
        <dbReference type="SAM" id="Phobius"/>
    </source>
</evidence>
<dbReference type="PANTHER" id="PTHR22926:SF5">
    <property type="entry name" value="PHOSPHO-N-ACETYLMURAMOYL-PENTAPEPTIDE-TRANSFERASE HOMOLOG"/>
    <property type="match status" value="1"/>
</dbReference>
<dbReference type="GO" id="GO:0016780">
    <property type="term" value="F:phosphotransferase activity, for other substituted phosphate groups"/>
    <property type="evidence" value="ECO:0007669"/>
    <property type="project" value="InterPro"/>
</dbReference>
<evidence type="ECO:0000313" key="8">
    <source>
        <dbReference type="Proteomes" id="UP000228875"/>
    </source>
</evidence>
<dbReference type="GO" id="GO:0071555">
    <property type="term" value="P:cell wall organization"/>
    <property type="evidence" value="ECO:0007669"/>
    <property type="project" value="TreeGrafter"/>
</dbReference>
<comment type="subcellular location">
    <subcellularLocation>
        <location evidence="1">Membrane</location>
        <topology evidence="1">Multi-pass membrane protein</topology>
    </subcellularLocation>
</comment>
<sequence>MPELIIDVIKIFALGVLGFIVAFLLTPGLTHFLYKYKLWRKEVRKKSIDGKEATFFQKFHGQEEIKIPRFGGLLVWVTTLILIFLFLGISKITDIWWLNKLNFLSRSQTWLPLFALVSASILGLVDDIFQVLGTPPTISQKISLPKRIIQKMVGGKEQYIGGGLSLKVRLFLVFLIGLIGGLWFYFKLDWRTIHIPGVGDFPIGIWYIPFFVLVMMATYSGGVIDGLDGLAGGAFASIFGAYAGIALFRGQIDLATFCSVILGTILAFLWFNIPPARFYMGETGILGLTSALTVVAFLTDSVLVLPIIGFLLVIESGSVILQLLSKKFRKKKLFLASPLHHHFEAKGWPHYKVTMRFWVISIVMAIIGVAIRLLG</sequence>
<feature type="transmembrane region" description="Helical" evidence="6">
    <location>
        <begin position="12"/>
        <end position="34"/>
    </location>
</feature>
<feature type="transmembrane region" description="Helical" evidence="6">
    <location>
        <begin position="254"/>
        <end position="271"/>
    </location>
</feature>
<evidence type="ECO:0000313" key="7">
    <source>
        <dbReference type="EMBL" id="PJB99610.1"/>
    </source>
</evidence>
<dbReference type="Pfam" id="PF00953">
    <property type="entry name" value="Glycos_transf_4"/>
    <property type="match status" value="1"/>
</dbReference>
<feature type="transmembrane region" description="Helical" evidence="6">
    <location>
        <begin position="230"/>
        <end position="248"/>
    </location>
</feature>
<evidence type="ECO:0008006" key="9">
    <source>
        <dbReference type="Google" id="ProtNLM"/>
    </source>
</evidence>
<name>A0A2M8DND3_9BACT</name>
<feature type="transmembrane region" description="Helical" evidence="6">
    <location>
        <begin position="70"/>
        <end position="90"/>
    </location>
</feature>
<feature type="transmembrane region" description="Helical" evidence="6">
    <location>
        <begin position="168"/>
        <end position="186"/>
    </location>
</feature>
<feature type="transmembrane region" description="Helical" evidence="6">
    <location>
        <begin position="355"/>
        <end position="374"/>
    </location>
</feature>
<feature type="transmembrane region" description="Helical" evidence="6">
    <location>
        <begin position="110"/>
        <end position="132"/>
    </location>
</feature>
<dbReference type="InterPro" id="IPR000715">
    <property type="entry name" value="Glycosyl_transferase_4"/>
</dbReference>
<evidence type="ECO:0000256" key="3">
    <source>
        <dbReference type="ARBA" id="ARBA00022692"/>
    </source>
</evidence>
<organism evidence="7 8">
    <name type="scientific">Candidatus Nealsonbacteria bacterium CG_4_9_14_0_8_um_filter_35_12</name>
    <dbReference type="NCBI Taxonomy" id="1974692"/>
    <lineage>
        <taxon>Bacteria</taxon>
        <taxon>Candidatus Nealsoniibacteriota</taxon>
    </lineage>
</organism>
<reference evidence="8" key="1">
    <citation type="submission" date="2017-09" db="EMBL/GenBank/DDBJ databases">
        <title>Depth-based differentiation of microbial function through sediment-hosted aquifers and enrichment of novel symbionts in the deep terrestrial subsurface.</title>
        <authorList>
            <person name="Probst A.J."/>
            <person name="Ladd B."/>
            <person name="Jarett J.K."/>
            <person name="Geller-Mcgrath D.E."/>
            <person name="Sieber C.M.K."/>
            <person name="Emerson J.B."/>
            <person name="Anantharaman K."/>
            <person name="Thomas B.C."/>
            <person name="Malmstrom R."/>
            <person name="Stieglmeier M."/>
            <person name="Klingl A."/>
            <person name="Woyke T."/>
            <person name="Ryan C.M."/>
            <person name="Banfield J.F."/>
        </authorList>
    </citation>
    <scope>NUCLEOTIDE SEQUENCE [LARGE SCALE GENOMIC DNA]</scope>
</reference>